<sequence length="101" mass="11847">MHDYELMYILNFENGEESIPALIEKVNNMITRYGGEITETNQSAPWGRRRLAYLIGKHQEGYYVLSNLKMDPAQVLELEHDMRISEDILRHLIIKLEVAKK</sequence>
<name>A0A8T7LUR8_9CHLR</name>
<evidence type="ECO:0000313" key="6">
    <source>
        <dbReference type="EMBL" id="WJW67632.1"/>
    </source>
</evidence>
<dbReference type="InterPro" id="IPR035980">
    <property type="entry name" value="Ribosomal_bS6_sf"/>
</dbReference>
<dbReference type="EMBL" id="JACATZ010000001">
    <property type="protein sequence ID" value="NWJ45764.1"/>
    <property type="molecule type" value="Genomic_DNA"/>
</dbReference>
<dbReference type="EMBL" id="CP128399">
    <property type="protein sequence ID" value="WJW67632.1"/>
    <property type="molecule type" value="Genomic_DNA"/>
</dbReference>
<dbReference type="InterPro" id="IPR014717">
    <property type="entry name" value="Transl_elong_EF1B/ribsomal_bS6"/>
</dbReference>
<evidence type="ECO:0000256" key="4">
    <source>
        <dbReference type="HAMAP-Rule" id="MF_00360"/>
    </source>
</evidence>
<comment type="function">
    <text evidence="2 4">Binds together with bS18 to 16S ribosomal RNA.</text>
</comment>
<dbReference type="GO" id="GO:0070181">
    <property type="term" value="F:small ribosomal subunit rRNA binding"/>
    <property type="evidence" value="ECO:0007669"/>
    <property type="project" value="TreeGrafter"/>
</dbReference>
<evidence type="ECO:0000256" key="1">
    <source>
        <dbReference type="ARBA" id="ARBA00009512"/>
    </source>
</evidence>
<evidence type="ECO:0000313" key="5">
    <source>
        <dbReference type="EMBL" id="NWJ45764.1"/>
    </source>
</evidence>
<organism evidence="5 7">
    <name type="scientific">Candidatus Chlorohelix allophototropha</name>
    <dbReference type="NCBI Taxonomy" id="3003348"/>
    <lineage>
        <taxon>Bacteria</taxon>
        <taxon>Bacillati</taxon>
        <taxon>Chloroflexota</taxon>
        <taxon>Chloroflexia</taxon>
        <taxon>Candidatus Chloroheliales</taxon>
        <taxon>Candidatus Chloroheliaceae</taxon>
        <taxon>Candidatus Chlorohelix</taxon>
    </lineage>
</organism>
<dbReference type="Proteomes" id="UP000521676">
    <property type="component" value="Unassembled WGS sequence"/>
</dbReference>
<evidence type="ECO:0000256" key="3">
    <source>
        <dbReference type="ARBA" id="ARBA00035294"/>
    </source>
</evidence>
<dbReference type="InterPro" id="IPR020814">
    <property type="entry name" value="Ribosomal_S6_plastid/chlpt"/>
</dbReference>
<dbReference type="InterPro" id="IPR000529">
    <property type="entry name" value="Ribosomal_bS6"/>
</dbReference>
<dbReference type="NCBIfam" id="TIGR00166">
    <property type="entry name" value="S6"/>
    <property type="match status" value="1"/>
</dbReference>
<protein>
    <recommendedName>
        <fullName evidence="3 4">Small ribosomal subunit protein bS6</fullName>
    </recommendedName>
</protein>
<keyword evidence="4 5" id="KW-0689">Ribosomal protein</keyword>
<evidence type="ECO:0000256" key="2">
    <source>
        <dbReference type="ARBA" id="ARBA00035104"/>
    </source>
</evidence>
<dbReference type="GO" id="GO:0003735">
    <property type="term" value="F:structural constituent of ribosome"/>
    <property type="evidence" value="ECO:0007669"/>
    <property type="project" value="InterPro"/>
</dbReference>
<reference evidence="6" key="2">
    <citation type="journal article" date="2024" name="Nature">
        <title>Anoxygenic phototroph of the Chloroflexota uses a type I reaction centre.</title>
        <authorList>
            <person name="Tsuji J.M."/>
            <person name="Shaw N.A."/>
            <person name="Nagashima S."/>
            <person name="Venkiteswaran J.J."/>
            <person name="Schiff S.L."/>
            <person name="Watanabe T."/>
            <person name="Fukui M."/>
            <person name="Hanada S."/>
            <person name="Tank M."/>
            <person name="Neufeld J.D."/>
        </authorList>
    </citation>
    <scope>NUCLEOTIDE SEQUENCE</scope>
    <source>
        <strain evidence="6">L227-S17</strain>
    </source>
</reference>
<keyword evidence="8" id="KW-1185">Reference proteome</keyword>
<dbReference type="Pfam" id="PF01250">
    <property type="entry name" value="Ribosomal_S6"/>
    <property type="match status" value="1"/>
</dbReference>
<proteinExistence type="inferred from homology"/>
<dbReference type="RefSeq" id="WP_341469521.1">
    <property type="nucleotide sequence ID" value="NZ_CP128399.1"/>
</dbReference>
<keyword evidence="4" id="KW-0687">Ribonucleoprotein</keyword>
<dbReference type="SUPFAM" id="SSF54995">
    <property type="entry name" value="Ribosomal protein S6"/>
    <property type="match status" value="1"/>
</dbReference>
<dbReference type="GO" id="GO:0005737">
    <property type="term" value="C:cytoplasm"/>
    <property type="evidence" value="ECO:0007669"/>
    <property type="project" value="UniProtKB-ARBA"/>
</dbReference>
<dbReference type="PANTHER" id="PTHR21011">
    <property type="entry name" value="MITOCHONDRIAL 28S RIBOSOMAL PROTEIN S6"/>
    <property type="match status" value="1"/>
</dbReference>
<comment type="similarity">
    <text evidence="1 4">Belongs to the bacterial ribosomal protein bS6 family.</text>
</comment>
<dbReference type="GO" id="GO:1990904">
    <property type="term" value="C:ribonucleoprotein complex"/>
    <property type="evidence" value="ECO:0007669"/>
    <property type="project" value="UniProtKB-KW"/>
</dbReference>
<dbReference type="PANTHER" id="PTHR21011:SF1">
    <property type="entry name" value="SMALL RIBOSOMAL SUBUNIT PROTEIN BS6M"/>
    <property type="match status" value="1"/>
</dbReference>
<dbReference type="AlphaFoldDB" id="A0A8T7LUR8"/>
<dbReference type="GO" id="GO:0006412">
    <property type="term" value="P:translation"/>
    <property type="evidence" value="ECO:0007669"/>
    <property type="project" value="UniProtKB-UniRule"/>
</dbReference>
<reference evidence="5 7" key="1">
    <citation type="submission" date="2020-06" db="EMBL/GenBank/DDBJ databases">
        <title>Anoxygenic phototrophic Chloroflexota member uses a Type I reaction center.</title>
        <authorList>
            <person name="Tsuji J.M."/>
            <person name="Shaw N.A."/>
            <person name="Nagashima S."/>
            <person name="Venkiteswaran J."/>
            <person name="Schiff S.L."/>
            <person name="Hanada S."/>
            <person name="Tank M."/>
            <person name="Neufeld J.D."/>
        </authorList>
    </citation>
    <scope>NUCLEOTIDE SEQUENCE [LARGE SCALE GENOMIC DNA]</scope>
    <source>
        <strain evidence="5">L227-S17</strain>
    </source>
</reference>
<dbReference type="GO" id="GO:0005840">
    <property type="term" value="C:ribosome"/>
    <property type="evidence" value="ECO:0007669"/>
    <property type="project" value="UniProtKB-KW"/>
</dbReference>
<evidence type="ECO:0000313" key="8">
    <source>
        <dbReference type="Proteomes" id="UP001431572"/>
    </source>
</evidence>
<evidence type="ECO:0000313" key="7">
    <source>
        <dbReference type="Proteomes" id="UP000521676"/>
    </source>
</evidence>
<gene>
    <name evidence="4 5" type="primary">rpsF</name>
    <name evidence="5" type="ORF">HXX08_07785</name>
    <name evidence="6" type="ORF">OZ401_000902</name>
</gene>
<dbReference type="Gene3D" id="3.30.70.60">
    <property type="match status" value="1"/>
</dbReference>
<keyword evidence="4" id="KW-0699">rRNA-binding</keyword>
<dbReference type="Proteomes" id="UP001431572">
    <property type="component" value="Chromosome 1"/>
</dbReference>
<dbReference type="HAMAP" id="MF_00360">
    <property type="entry name" value="Ribosomal_bS6"/>
    <property type="match status" value="1"/>
</dbReference>
<dbReference type="CDD" id="cd00473">
    <property type="entry name" value="bS6"/>
    <property type="match status" value="1"/>
</dbReference>
<keyword evidence="4" id="KW-0694">RNA-binding</keyword>
<accession>A0A8T7LUR8</accession>